<proteinExistence type="predicted"/>
<evidence type="ECO:0008006" key="3">
    <source>
        <dbReference type="Google" id="ProtNLM"/>
    </source>
</evidence>
<evidence type="ECO:0000313" key="1">
    <source>
        <dbReference type="EMBL" id="WOK05985.1"/>
    </source>
</evidence>
<dbReference type="RefSeq" id="WP_317488725.1">
    <property type="nucleotide sequence ID" value="NZ_CP136051.1"/>
</dbReference>
<evidence type="ECO:0000313" key="2">
    <source>
        <dbReference type="Proteomes" id="UP001302349"/>
    </source>
</evidence>
<accession>A0ABZ0ILT2</accession>
<gene>
    <name evidence="1" type="ORF">RT717_23185</name>
</gene>
<reference evidence="1 2" key="1">
    <citation type="journal article" date="2023" name="Microbiol. Resour. Announc.">
        <title>Complete Genome Sequence of Imperialibacter roseus strain P4T.</title>
        <authorList>
            <person name="Tizabi D.R."/>
            <person name="Bachvaroff T."/>
            <person name="Hill R.T."/>
        </authorList>
    </citation>
    <scope>NUCLEOTIDE SEQUENCE [LARGE SCALE GENOMIC DNA]</scope>
    <source>
        <strain evidence="1 2">P4T</strain>
    </source>
</reference>
<keyword evidence="2" id="KW-1185">Reference proteome</keyword>
<dbReference type="Proteomes" id="UP001302349">
    <property type="component" value="Chromosome"/>
</dbReference>
<dbReference type="EMBL" id="CP136051">
    <property type="protein sequence ID" value="WOK05985.1"/>
    <property type="molecule type" value="Genomic_DNA"/>
</dbReference>
<organism evidence="1 2">
    <name type="scientific">Imperialibacter roseus</name>
    <dbReference type="NCBI Taxonomy" id="1324217"/>
    <lineage>
        <taxon>Bacteria</taxon>
        <taxon>Pseudomonadati</taxon>
        <taxon>Bacteroidota</taxon>
        <taxon>Cytophagia</taxon>
        <taxon>Cytophagales</taxon>
        <taxon>Flammeovirgaceae</taxon>
        <taxon>Imperialibacter</taxon>
    </lineage>
</organism>
<name>A0ABZ0ILT2_9BACT</name>
<sequence>MSFWISFPFWMMLLLLVLNSFLVSGFSDSIKDDDTNNPVEH</sequence>
<protein>
    <recommendedName>
        <fullName evidence="3">ATP synthase F0 subunit 8</fullName>
    </recommendedName>
</protein>